<gene>
    <name evidence="3" type="ORF">SAMN06264365_11222</name>
</gene>
<feature type="signal peptide" evidence="2">
    <location>
        <begin position="1"/>
        <end position="21"/>
    </location>
</feature>
<feature type="transmembrane region" description="Helical" evidence="1">
    <location>
        <begin position="31"/>
        <end position="52"/>
    </location>
</feature>
<reference evidence="3 4" key="1">
    <citation type="submission" date="2017-06" db="EMBL/GenBank/DDBJ databases">
        <authorList>
            <person name="Kim H.J."/>
            <person name="Triplett B.A."/>
        </authorList>
    </citation>
    <scope>NUCLEOTIDE SEQUENCE [LARGE SCALE GENOMIC DNA]</scope>
    <source>
        <strain evidence="3 4">DSM 43151</strain>
    </source>
</reference>
<keyword evidence="1" id="KW-1133">Transmembrane helix</keyword>
<evidence type="ECO:0000256" key="1">
    <source>
        <dbReference type="SAM" id="Phobius"/>
    </source>
</evidence>
<feature type="transmembrane region" description="Helical" evidence="1">
    <location>
        <begin position="179"/>
        <end position="200"/>
    </location>
</feature>
<feature type="transmembrane region" description="Helical" evidence="1">
    <location>
        <begin position="103"/>
        <end position="126"/>
    </location>
</feature>
<feature type="transmembrane region" description="Helical" evidence="1">
    <location>
        <begin position="64"/>
        <end position="91"/>
    </location>
</feature>
<sequence length="223" mass="22578">MTHKRLTLATLLLGAVAAGLAARSAPGFRAVLAPVQLTMSVLVPFFGVLAMTGPSRPGADHRRATRLLAALALAAGFALAGSLLAALATALTGGAWPPAPRTAWLVLAAVLVQLIAQLVGTACGLLSRRPLVAMAATIVIPMTVTAVLTVIAPGGAVRWLTPFGNARSLLTDAPTGTTFAALGVVVLLWCVLPNAALLAIHQRRETGRPVPGAARSDPGSANS</sequence>
<organism evidence="3 4">
    <name type="scientific">Actinoplanes regularis</name>
    <dbReference type="NCBI Taxonomy" id="52697"/>
    <lineage>
        <taxon>Bacteria</taxon>
        <taxon>Bacillati</taxon>
        <taxon>Actinomycetota</taxon>
        <taxon>Actinomycetes</taxon>
        <taxon>Micromonosporales</taxon>
        <taxon>Micromonosporaceae</taxon>
        <taxon>Actinoplanes</taxon>
    </lineage>
</organism>
<feature type="transmembrane region" description="Helical" evidence="1">
    <location>
        <begin position="138"/>
        <end position="159"/>
    </location>
</feature>
<evidence type="ECO:0000256" key="2">
    <source>
        <dbReference type="SAM" id="SignalP"/>
    </source>
</evidence>
<name>A0A239CRK9_9ACTN</name>
<feature type="chain" id="PRO_5039364882" evidence="2">
    <location>
        <begin position="22"/>
        <end position="223"/>
    </location>
</feature>
<keyword evidence="1" id="KW-0472">Membrane</keyword>
<keyword evidence="2" id="KW-0732">Signal</keyword>
<evidence type="ECO:0000313" key="4">
    <source>
        <dbReference type="Proteomes" id="UP000198415"/>
    </source>
</evidence>
<protein>
    <submittedName>
        <fullName evidence="3">Uncharacterized protein</fullName>
    </submittedName>
</protein>
<dbReference type="EMBL" id="FZNR01000012">
    <property type="protein sequence ID" value="SNS22023.1"/>
    <property type="molecule type" value="Genomic_DNA"/>
</dbReference>
<dbReference type="Proteomes" id="UP000198415">
    <property type="component" value="Unassembled WGS sequence"/>
</dbReference>
<dbReference type="RefSeq" id="WP_089296126.1">
    <property type="nucleotide sequence ID" value="NZ_BOMU01000065.1"/>
</dbReference>
<dbReference type="AlphaFoldDB" id="A0A239CRK9"/>
<proteinExistence type="predicted"/>
<accession>A0A239CRK9</accession>
<keyword evidence="4" id="KW-1185">Reference proteome</keyword>
<keyword evidence="1" id="KW-0812">Transmembrane</keyword>
<dbReference type="OrthoDB" id="3404376at2"/>
<evidence type="ECO:0000313" key="3">
    <source>
        <dbReference type="EMBL" id="SNS22023.1"/>
    </source>
</evidence>